<name>A0A915ISC6_ROMCU</name>
<keyword evidence="1" id="KW-1185">Reference proteome</keyword>
<reference evidence="2" key="1">
    <citation type="submission" date="2022-11" db="UniProtKB">
        <authorList>
            <consortium name="WormBaseParasite"/>
        </authorList>
    </citation>
    <scope>IDENTIFICATION</scope>
</reference>
<evidence type="ECO:0000313" key="2">
    <source>
        <dbReference type="WBParaSite" id="nRc.2.0.1.t16775-RA"/>
    </source>
</evidence>
<organism evidence="1 2">
    <name type="scientific">Romanomermis culicivorax</name>
    <name type="common">Nematode worm</name>
    <dbReference type="NCBI Taxonomy" id="13658"/>
    <lineage>
        <taxon>Eukaryota</taxon>
        <taxon>Metazoa</taxon>
        <taxon>Ecdysozoa</taxon>
        <taxon>Nematoda</taxon>
        <taxon>Enoplea</taxon>
        <taxon>Dorylaimia</taxon>
        <taxon>Mermithida</taxon>
        <taxon>Mermithoidea</taxon>
        <taxon>Mermithidae</taxon>
        <taxon>Romanomermis</taxon>
    </lineage>
</organism>
<sequence length="92" mass="10512">LFIFLPCFTSKIEQKRFTRGRLEDQYYHILAGLKPMWKVPAKLVIPPPDATEQTTQPPPVAIPTAQDKLDLMAAQMEKMMTILGQMQNQIVL</sequence>
<accession>A0A915ISC6</accession>
<dbReference type="AlphaFoldDB" id="A0A915ISC6"/>
<evidence type="ECO:0000313" key="1">
    <source>
        <dbReference type="Proteomes" id="UP000887565"/>
    </source>
</evidence>
<protein>
    <submittedName>
        <fullName evidence="2">Uncharacterized protein</fullName>
    </submittedName>
</protein>
<proteinExistence type="predicted"/>
<dbReference type="WBParaSite" id="nRc.2.0.1.t16775-RA">
    <property type="protein sequence ID" value="nRc.2.0.1.t16775-RA"/>
    <property type="gene ID" value="nRc.2.0.1.g16775"/>
</dbReference>
<dbReference type="Proteomes" id="UP000887565">
    <property type="component" value="Unplaced"/>
</dbReference>